<keyword evidence="1" id="KW-0812">Transmembrane</keyword>
<protein>
    <submittedName>
        <fullName evidence="2 3">Uncharacterized protein</fullName>
    </submittedName>
</protein>
<dbReference type="AlphaFoldDB" id="A0A2K1JE21"/>
<dbReference type="Gramene" id="Pp3c15_21690V3.1">
    <property type="protein sequence ID" value="PAC:32928886.CDS.1"/>
    <property type="gene ID" value="Pp3c15_21690"/>
</dbReference>
<feature type="transmembrane region" description="Helical" evidence="1">
    <location>
        <begin position="31"/>
        <end position="51"/>
    </location>
</feature>
<sequence>MSGGNVVIYSIAALEQILCQYVGVRRDQRKLLLFLGLELCVARFVILAFLFCPS</sequence>
<dbReference type="Gramene" id="Pp3c15_21690V3.2">
    <property type="protein sequence ID" value="PAC:32928887.CDS.1"/>
    <property type="gene ID" value="Pp3c15_21690"/>
</dbReference>
<proteinExistence type="predicted"/>
<keyword evidence="1" id="KW-1133">Transmembrane helix</keyword>
<feature type="transmembrane region" description="Helical" evidence="1">
    <location>
        <begin position="6"/>
        <end position="24"/>
    </location>
</feature>
<dbReference type="Proteomes" id="UP000006727">
    <property type="component" value="Chromosome 15"/>
</dbReference>
<dbReference type="EMBL" id="ABEU02000015">
    <property type="protein sequence ID" value="PNR39764.1"/>
    <property type="molecule type" value="Genomic_DNA"/>
</dbReference>
<reference evidence="3" key="3">
    <citation type="submission" date="2020-12" db="UniProtKB">
        <authorList>
            <consortium name="EnsemblPlants"/>
        </authorList>
    </citation>
    <scope>IDENTIFICATION</scope>
</reference>
<organism evidence="2">
    <name type="scientific">Physcomitrium patens</name>
    <name type="common">Spreading-leaved earth moss</name>
    <name type="synonym">Physcomitrella patens</name>
    <dbReference type="NCBI Taxonomy" id="3218"/>
    <lineage>
        <taxon>Eukaryota</taxon>
        <taxon>Viridiplantae</taxon>
        <taxon>Streptophyta</taxon>
        <taxon>Embryophyta</taxon>
        <taxon>Bryophyta</taxon>
        <taxon>Bryophytina</taxon>
        <taxon>Bryopsida</taxon>
        <taxon>Funariidae</taxon>
        <taxon>Funariales</taxon>
        <taxon>Funariaceae</taxon>
        <taxon>Physcomitrium</taxon>
    </lineage>
</organism>
<dbReference type="EnsemblPlants" id="Pp3c15_21690V3.2">
    <property type="protein sequence ID" value="PAC:32928887.CDS.1"/>
    <property type="gene ID" value="Pp3c15_21690"/>
</dbReference>
<evidence type="ECO:0000313" key="4">
    <source>
        <dbReference type="Proteomes" id="UP000006727"/>
    </source>
</evidence>
<evidence type="ECO:0000256" key="1">
    <source>
        <dbReference type="SAM" id="Phobius"/>
    </source>
</evidence>
<reference evidence="2 4" key="2">
    <citation type="journal article" date="2018" name="Plant J.">
        <title>The Physcomitrella patens chromosome-scale assembly reveals moss genome structure and evolution.</title>
        <authorList>
            <person name="Lang D."/>
            <person name="Ullrich K.K."/>
            <person name="Murat F."/>
            <person name="Fuchs J."/>
            <person name="Jenkins J."/>
            <person name="Haas F.B."/>
            <person name="Piednoel M."/>
            <person name="Gundlach H."/>
            <person name="Van Bel M."/>
            <person name="Meyberg R."/>
            <person name="Vives C."/>
            <person name="Morata J."/>
            <person name="Symeonidi A."/>
            <person name="Hiss M."/>
            <person name="Muchero W."/>
            <person name="Kamisugi Y."/>
            <person name="Saleh O."/>
            <person name="Blanc G."/>
            <person name="Decker E.L."/>
            <person name="van Gessel N."/>
            <person name="Grimwood J."/>
            <person name="Hayes R.D."/>
            <person name="Graham S.W."/>
            <person name="Gunter L.E."/>
            <person name="McDaniel S.F."/>
            <person name="Hoernstein S.N.W."/>
            <person name="Larsson A."/>
            <person name="Li F.W."/>
            <person name="Perroud P.F."/>
            <person name="Phillips J."/>
            <person name="Ranjan P."/>
            <person name="Rokshar D.S."/>
            <person name="Rothfels C.J."/>
            <person name="Schneider L."/>
            <person name="Shu S."/>
            <person name="Stevenson D.W."/>
            <person name="Thummler F."/>
            <person name="Tillich M."/>
            <person name="Villarreal Aguilar J.C."/>
            <person name="Widiez T."/>
            <person name="Wong G.K."/>
            <person name="Wymore A."/>
            <person name="Zhang Y."/>
            <person name="Zimmer A.D."/>
            <person name="Quatrano R.S."/>
            <person name="Mayer K.F.X."/>
            <person name="Goodstein D."/>
            <person name="Casacuberta J.M."/>
            <person name="Vandepoele K."/>
            <person name="Reski R."/>
            <person name="Cuming A.C."/>
            <person name="Tuskan G.A."/>
            <person name="Maumus F."/>
            <person name="Salse J."/>
            <person name="Schmutz J."/>
            <person name="Rensing S.A."/>
        </authorList>
    </citation>
    <scope>NUCLEOTIDE SEQUENCE [LARGE SCALE GENOMIC DNA]</scope>
    <source>
        <strain evidence="3 4">cv. Gransden 2004</strain>
    </source>
</reference>
<dbReference type="InParanoid" id="A0A2K1JE21"/>
<evidence type="ECO:0000313" key="3">
    <source>
        <dbReference type="EnsemblPlants" id="PAC:32928886.CDS.1"/>
    </source>
</evidence>
<gene>
    <name evidence="2" type="ORF">PHYPA_020044</name>
</gene>
<evidence type="ECO:0000313" key="2">
    <source>
        <dbReference type="EMBL" id="PNR39764.1"/>
    </source>
</evidence>
<reference evidence="2 4" key="1">
    <citation type="journal article" date="2008" name="Science">
        <title>The Physcomitrella genome reveals evolutionary insights into the conquest of land by plants.</title>
        <authorList>
            <person name="Rensing S."/>
            <person name="Lang D."/>
            <person name="Zimmer A."/>
            <person name="Terry A."/>
            <person name="Salamov A."/>
            <person name="Shapiro H."/>
            <person name="Nishiyama T."/>
            <person name="Perroud P.-F."/>
            <person name="Lindquist E."/>
            <person name="Kamisugi Y."/>
            <person name="Tanahashi T."/>
            <person name="Sakakibara K."/>
            <person name="Fujita T."/>
            <person name="Oishi K."/>
            <person name="Shin-I T."/>
            <person name="Kuroki Y."/>
            <person name="Toyoda A."/>
            <person name="Suzuki Y."/>
            <person name="Hashimoto A."/>
            <person name="Yamaguchi K."/>
            <person name="Sugano A."/>
            <person name="Kohara Y."/>
            <person name="Fujiyama A."/>
            <person name="Anterola A."/>
            <person name="Aoki S."/>
            <person name="Ashton N."/>
            <person name="Barbazuk W.B."/>
            <person name="Barker E."/>
            <person name="Bennetzen J."/>
            <person name="Bezanilla M."/>
            <person name="Blankenship R."/>
            <person name="Cho S.H."/>
            <person name="Dutcher S."/>
            <person name="Estelle M."/>
            <person name="Fawcett J.A."/>
            <person name="Gundlach H."/>
            <person name="Hanada K."/>
            <person name="Heyl A."/>
            <person name="Hicks K.A."/>
            <person name="Hugh J."/>
            <person name="Lohr M."/>
            <person name="Mayer K."/>
            <person name="Melkozernov A."/>
            <person name="Murata T."/>
            <person name="Nelson D."/>
            <person name="Pils B."/>
            <person name="Prigge M."/>
            <person name="Reiss B."/>
            <person name="Renner T."/>
            <person name="Rombauts S."/>
            <person name="Rushton P."/>
            <person name="Sanderfoot A."/>
            <person name="Schween G."/>
            <person name="Shiu S.-H."/>
            <person name="Stueber K."/>
            <person name="Theodoulou F.L."/>
            <person name="Tu H."/>
            <person name="Van de Peer Y."/>
            <person name="Verrier P.J."/>
            <person name="Waters E."/>
            <person name="Wood A."/>
            <person name="Yang L."/>
            <person name="Cove D."/>
            <person name="Cuming A."/>
            <person name="Hasebe M."/>
            <person name="Lucas S."/>
            <person name="Mishler D.B."/>
            <person name="Reski R."/>
            <person name="Grigoriev I."/>
            <person name="Quatrano R.S."/>
            <person name="Boore J.L."/>
        </authorList>
    </citation>
    <scope>NUCLEOTIDE SEQUENCE [LARGE SCALE GENOMIC DNA]</scope>
    <source>
        <strain evidence="3 4">cv. Gransden 2004</strain>
    </source>
</reference>
<keyword evidence="1" id="KW-0472">Membrane</keyword>
<name>A0A2K1JE21_PHYPA</name>
<accession>A0A2K1JE21</accession>
<keyword evidence="4" id="KW-1185">Reference proteome</keyword>
<dbReference type="PaxDb" id="3218-PP1S271_31V6.1"/>
<dbReference type="EnsemblPlants" id="Pp3c15_21690V3.1">
    <property type="protein sequence ID" value="PAC:32928886.CDS.1"/>
    <property type="gene ID" value="Pp3c15_21690"/>
</dbReference>